<keyword evidence="3" id="KW-0479">Metal-binding</keyword>
<comment type="similarity">
    <text evidence="1">Belongs to the peptidase M4 family.</text>
</comment>
<keyword evidence="10" id="KW-1185">Reference proteome</keyword>
<sequence>MASLNPPHQEAAEHRHCCSIIPSYVLKDIADSNNVSDSVRAIATKSLSFVTTIHQARTSAQGDVSNPSTALGTNFATRPIQKHLLRIYDSKQLGIDHLPGIEVYVEGKIGAKLESLDKSGKNVYEHFKNIVEFYLKEFKRNSYDGKGADLHISVHVDDDPGPGFDNAFWFPGSNLYQWAFGDGDNELFDNFTELLDVSGHEFTHAVVQYTGKLPYKWQSGALNESMADVFGSMIKQYFAPGGPQKAEDADWLVGKGIWLVPGQRALRDMKNPGTAFDIPGVTKDRQPAHMDHYVELPLADDRGGVHIYSGIPNRAFVLVAKALGGFSWEVAGQIWYDSLTDPSLRELFDSSPEPDPPIKDAWGRNSPLKNTFKIFADLTIKHAQAHSPDAAAAVTDAWKDVGVLR</sequence>
<evidence type="ECO:0000259" key="8">
    <source>
        <dbReference type="Pfam" id="PF02868"/>
    </source>
</evidence>
<evidence type="ECO:0000256" key="6">
    <source>
        <dbReference type="ARBA" id="ARBA00023049"/>
    </source>
</evidence>
<dbReference type="InterPro" id="IPR001570">
    <property type="entry name" value="Peptidase_M4_C_domain"/>
</dbReference>
<accession>A0A9P6R0W5</accession>
<dbReference type="PANTHER" id="PTHR43579">
    <property type="match status" value="1"/>
</dbReference>
<evidence type="ECO:0000256" key="2">
    <source>
        <dbReference type="ARBA" id="ARBA00022670"/>
    </source>
</evidence>
<evidence type="ECO:0000259" key="7">
    <source>
        <dbReference type="Pfam" id="PF01447"/>
    </source>
</evidence>
<evidence type="ECO:0000256" key="4">
    <source>
        <dbReference type="ARBA" id="ARBA00022801"/>
    </source>
</evidence>
<dbReference type="Pfam" id="PF01447">
    <property type="entry name" value="Peptidase_M4"/>
    <property type="match status" value="1"/>
</dbReference>
<dbReference type="Proteomes" id="UP000738325">
    <property type="component" value="Unassembled WGS sequence"/>
</dbReference>
<dbReference type="GO" id="GO:0006508">
    <property type="term" value="P:proteolysis"/>
    <property type="evidence" value="ECO:0007669"/>
    <property type="project" value="UniProtKB-KW"/>
</dbReference>
<dbReference type="SUPFAM" id="SSF55486">
    <property type="entry name" value="Metalloproteases ('zincins'), catalytic domain"/>
    <property type="match status" value="1"/>
</dbReference>
<evidence type="ECO:0000256" key="3">
    <source>
        <dbReference type="ARBA" id="ARBA00022723"/>
    </source>
</evidence>
<keyword evidence="4" id="KW-0378">Hydrolase</keyword>
<evidence type="ECO:0000256" key="5">
    <source>
        <dbReference type="ARBA" id="ARBA00022833"/>
    </source>
</evidence>
<evidence type="ECO:0000313" key="9">
    <source>
        <dbReference type="EMBL" id="KAG0308998.1"/>
    </source>
</evidence>
<keyword evidence="6" id="KW-0482">Metalloprotease</keyword>
<dbReference type="InterPro" id="IPR013856">
    <property type="entry name" value="Peptidase_M4_domain"/>
</dbReference>
<dbReference type="Pfam" id="PF02868">
    <property type="entry name" value="Peptidase_M4_C"/>
    <property type="match status" value="1"/>
</dbReference>
<keyword evidence="2" id="KW-0645">Protease</keyword>
<dbReference type="AlphaFoldDB" id="A0A9P6R0W5"/>
<dbReference type="InterPro" id="IPR023612">
    <property type="entry name" value="Peptidase_M4"/>
</dbReference>
<dbReference type="PRINTS" id="PR00730">
    <property type="entry name" value="THERMOLYSIN"/>
</dbReference>
<feature type="domain" description="Peptidase M4 C-terminal" evidence="8">
    <location>
        <begin position="212"/>
        <end position="341"/>
    </location>
</feature>
<dbReference type="CDD" id="cd09597">
    <property type="entry name" value="M4_TLP"/>
    <property type="match status" value="1"/>
</dbReference>
<dbReference type="InterPro" id="IPR027268">
    <property type="entry name" value="Peptidase_M4/M1_CTD_sf"/>
</dbReference>
<reference evidence="9" key="1">
    <citation type="journal article" date="2020" name="Fungal Divers.">
        <title>Resolving the Mortierellaceae phylogeny through synthesis of multi-gene phylogenetics and phylogenomics.</title>
        <authorList>
            <person name="Vandepol N."/>
            <person name="Liber J."/>
            <person name="Desiro A."/>
            <person name="Na H."/>
            <person name="Kennedy M."/>
            <person name="Barry K."/>
            <person name="Grigoriev I.V."/>
            <person name="Miller A.N."/>
            <person name="O'Donnell K."/>
            <person name="Stajich J.E."/>
            <person name="Bonito G."/>
        </authorList>
    </citation>
    <scope>NUCLEOTIDE SEQUENCE</scope>
    <source>
        <strain evidence="9">REB-010B</strain>
    </source>
</reference>
<proteinExistence type="inferred from homology"/>
<dbReference type="GO" id="GO:0004222">
    <property type="term" value="F:metalloendopeptidase activity"/>
    <property type="evidence" value="ECO:0007669"/>
    <property type="project" value="InterPro"/>
</dbReference>
<dbReference type="OrthoDB" id="5332336at2759"/>
<dbReference type="PANTHER" id="PTHR43579:SF1">
    <property type="entry name" value="NEUTRAL METALLOPROTEINASE"/>
    <property type="match status" value="1"/>
</dbReference>
<evidence type="ECO:0000256" key="1">
    <source>
        <dbReference type="ARBA" id="ARBA00009388"/>
    </source>
</evidence>
<name>A0A9P6R0W5_9FUNG</name>
<evidence type="ECO:0000313" key="10">
    <source>
        <dbReference type="Proteomes" id="UP000738325"/>
    </source>
</evidence>
<feature type="domain" description="Peptidase M4" evidence="7">
    <location>
        <begin position="126"/>
        <end position="208"/>
    </location>
</feature>
<dbReference type="Gene3D" id="3.10.170.10">
    <property type="match status" value="1"/>
</dbReference>
<dbReference type="InterPro" id="IPR052759">
    <property type="entry name" value="Metalloprotease_M4"/>
</dbReference>
<dbReference type="GO" id="GO:0046872">
    <property type="term" value="F:metal ion binding"/>
    <property type="evidence" value="ECO:0007669"/>
    <property type="project" value="UniProtKB-KW"/>
</dbReference>
<dbReference type="Gene3D" id="1.10.390.10">
    <property type="entry name" value="Neutral Protease Domain 2"/>
    <property type="match status" value="1"/>
</dbReference>
<protein>
    <submittedName>
        <fullName evidence="9">Uncharacterized protein</fullName>
    </submittedName>
</protein>
<gene>
    <name evidence="9" type="ORF">BGZ99_001012</name>
</gene>
<organism evidence="9 10">
    <name type="scientific">Dissophora globulifera</name>
    <dbReference type="NCBI Taxonomy" id="979702"/>
    <lineage>
        <taxon>Eukaryota</taxon>
        <taxon>Fungi</taxon>
        <taxon>Fungi incertae sedis</taxon>
        <taxon>Mucoromycota</taxon>
        <taxon>Mortierellomycotina</taxon>
        <taxon>Mortierellomycetes</taxon>
        <taxon>Mortierellales</taxon>
        <taxon>Mortierellaceae</taxon>
        <taxon>Dissophora</taxon>
    </lineage>
</organism>
<keyword evidence="5" id="KW-0862">Zinc</keyword>
<comment type="caution">
    <text evidence="9">The sequence shown here is derived from an EMBL/GenBank/DDBJ whole genome shotgun (WGS) entry which is preliminary data.</text>
</comment>
<dbReference type="EMBL" id="JAAAIP010001233">
    <property type="protein sequence ID" value="KAG0308998.1"/>
    <property type="molecule type" value="Genomic_DNA"/>
</dbReference>